<accession>A0A9J5XWP6</accession>
<reference evidence="1 2" key="1">
    <citation type="submission" date="2020-09" db="EMBL/GenBank/DDBJ databases">
        <title>De no assembly of potato wild relative species, Solanum commersonii.</title>
        <authorList>
            <person name="Cho K."/>
        </authorList>
    </citation>
    <scope>NUCLEOTIDE SEQUENCE [LARGE SCALE GENOMIC DNA]</scope>
    <source>
        <strain evidence="1">LZ3.2</strain>
        <tissue evidence="1">Leaf</tissue>
    </source>
</reference>
<evidence type="ECO:0000313" key="2">
    <source>
        <dbReference type="Proteomes" id="UP000824120"/>
    </source>
</evidence>
<sequence length="162" mass="17949">MGVFGEDNGVGERVCAEFSANEYGHLEKAGGGGQVFLQMGPKIVAIELQQRFTNRLICSRYCSAIVTVNVTVPEKRCYKYLYCNGYPSIYRDYNTTSIVTVNNHCIRGCGNDFKKNMLLVSWSTTCLLTLLGGLNIKECSLWNLATLGKVLLQLIVNKDSMG</sequence>
<name>A0A9J5XWP6_SOLCO</name>
<comment type="caution">
    <text evidence="1">The sequence shown here is derived from an EMBL/GenBank/DDBJ whole genome shotgun (WGS) entry which is preliminary data.</text>
</comment>
<organism evidence="1 2">
    <name type="scientific">Solanum commersonii</name>
    <name type="common">Commerson's wild potato</name>
    <name type="synonym">Commerson's nightshade</name>
    <dbReference type="NCBI Taxonomy" id="4109"/>
    <lineage>
        <taxon>Eukaryota</taxon>
        <taxon>Viridiplantae</taxon>
        <taxon>Streptophyta</taxon>
        <taxon>Embryophyta</taxon>
        <taxon>Tracheophyta</taxon>
        <taxon>Spermatophyta</taxon>
        <taxon>Magnoliopsida</taxon>
        <taxon>eudicotyledons</taxon>
        <taxon>Gunneridae</taxon>
        <taxon>Pentapetalae</taxon>
        <taxon>asterids</taxon>
        <taxon>lamiids</taxon>
        <taxon>Solanales</taxon>
        <taxon>Solanaceae</taxon>
        <taxon>Solanoideae</taxon>
        <taxon>Solaneae</taxon>
        <taxon>Solanum</taxon>
    </lineage>
</organism>
<protein>
    <submittedName>
        <fullName evidence="1">Uncharacterized protein</fullName>
    </submittedName>
</protein>
<keyword evidence="2" id="KW-1185">Reference proteome</keyword>
<proteinExistence type="predicted"/>
<evidence type="ECO:0000313" key="1">
    <source>
        <dbReference type="EMBL" id="KAG5591640.1"/>
    </source>
</evidence>
<dbReference type="EMBL" id="JACXVP010000008">
    <property type="protein sequence ID" value="KAG5591640.1"/>
    <property type="molecule type" value="Genomic_DNA"/>
</dbReference>
<gene>
    <name evidence="1" type="ORF">H5410_042154</name>
</gene>
<dbReference type="Proteomes" id="UP000824120">
    <property type="component" value="Chromosome 8"/>
</dbReference>
<dbReference type="AlphaFoldDB" id="A0A9J5XWP6"/>